<comment type="caution">
    <text evidence="2">The sequence shown here is derived from an EMBL/GenBank/DDBJ whole genome shotgun (WGS) entry which is preliminary data.</text>
</comment>
<evidence type="ECO:0000313" key="3">
    <source>
        <dbReference type="Proteomes" id="UP001283361"/>
    </source>
</evidence>
<dbReference type="AlphaFoldDB" id="A0AAE1B330"/>
<dbReference type="Proteomes" id="UP001283361">
    <property type="component" value="Unassembled WGS sequence"/>
</dbReference>
<organism evidence="2 3">
    <name type="scientific">Elysia crispata</name>
    <name type="common">lettuce slug</name>
    <dbReference type="NCBI Taxonomy" id="231223"/>
    <lineage>
        <taxon>Eukaryota</taxon>
        <taxon>Metazoa</taxon>
        <taxon>Spiralia</taxon>
        <taxon>Lophotrochozoa</taxon>
        <taxon>Mollusca</taxon>
        <taxon>Gastropoda</taxon>
        <taxon>Heterobranchia</taxon>
        <taxon>Euthyneura</taxon>
        <taxon>Panpulmonata</taxon>
        <taxon>Sacoglossa</taxon>
        <taxon>Placobranchoidea</taxon>
        <taxon>Plakobranchidae</taxon>
        <taxon>Elysia</taxon>
    </lineage>
</organism>
<feature type="region of interest" description="Disordered" evidence="1">
    <location>
        <begin position="1"/>
        <end position="51"/>
    </location>
</feature>
<feature type="compositionally biased region" description="Polar residues" evidence="1">
    <location>
        <begin position="1"/>
        <end position="13"/>
    </location>
</feature>
<protein>
    <submittedName>
        <fullName evidence="2">Uncharacterized protein</fullName>
    </submittedName>
</protein>
<keyword evidence="3" id="KW-1185">Reference proteome</keyword>
<proteinExistence type="predicted"/>
<reference evidence="2" key="1">
    <citation type="journal article" date="2023" name="G3 (Bethesda)">
        <title>A reference genome for the long-term kleptoplast-retaining sea slug Elysia crispata morphotype clarki.</title>
        <authorList>
            <person name="Eastman K.E."/>
            <person name="Pendleton A.L."/>
            <person name="Shaikh M.A."/>
            <person name="Suttiyut T."/>
            <person name="Ogas R."/>
            <person name="Tomko P."/>
            <person name="Gavelis G."/>
            <person name="Widhalm J.R."/>
            <person name="Wisecaver J.H."/>
        </authorList>
    </citation>
    <scope>NUCLEOTIDE SEQUENCE</scope>
    <source>
        <strain evidence="2">ECLA1</strain>
    </source>
</reference>
<accession>A0AAE1B330</accession>
<evidence type="ECO:0000313" key="2">
    <source>
        <dbReference type="EMBL" id="KAK3798454.1"/>
    </source>
</evidence>
<dbReference type="EMBL" id="JAWDGP010000673">
    <property type="protein sequence ID" value="KAK3798454.1"/>
    <property type="molecule type" value="Genomic_DNA"/>
</dbReference>
<gene>
    <name evidence="2" type="ORF">RRG08_045833</name>
</gene>
<evidence type="ECO:0000256" key="1">
    <source>
        <dbReference type="SAM" id="MobiDB-lite"/>
    </source>
</evidence>
<sequence>MSRKFNTAAQSRSGCDVSGTEQDKMSRKFNTAAQSRSGCDSGTKRDGGLTQRHRADQGVMYLSSWPAWSLGGDRLVLYVPECCSTKALTVTDSHGPGIPVPGLRGHSVAIIVLCDTITSAHRSHTHIGMSDRAMKTLQQTYLAAPALSVTWFGQ</sequence>
<feature type="compositionally biased region" description="Polar residues" evidence="1">
    <location>
        <begin position="28"/>
        <end position="40"/>
    </location>
</feature>
<name>A0AAE1B330_9GAST</name>